<dbReference type="GO" id="GO:0015744">
    <property type="term" value="P:succinate transport"/>
    <property type="evidence" value="ECO:0007669"/>
    <property type="project" value="TreeGrafter"/>
</dbReference>
<name>A0A378MFH5_LISGR</name>
<dbReference type="Pfam" id="PF06738">
    <property type="entry name" value="ThrE"/>
    <property type="match status" value="1"/>
</dbReference>
<proteinExistence type="inferred from homology"/>
<organism evidence="9 10">
    <name type="scientific">Listeria grayi</name>
    <name type="common">Listeria murrayi</name>
    <dbReference type="NCBI Taxonomy" id="1641"/>
    <lineage>
        <taxon>Bacteria</taxon>
        <taxon>Bacillati</taxon>
        <taxon>Bacillota</taxon>
        <taxon>Bacilli</taxon>
        <taxon>Bacillales</taxon>
        <taxon>Listeriaceae</taxon>
        <taxon>Listeria</taxon>
    </lineage>
</organism>
<dbReference type="Proteomes" id="UP000254879">
    <property type="component" value="Unassembled WGS sequence"/>
</dbReference>
<keyword evidence="2" id="KW-1003">Cell membrane</keyword>
<accession>A0A378MFH5</accession>
<feature type="transmembrane region" description="Helical" evidence="7">
    <location>
        <begin position="229"/>
        <end position="253"/>
    </location>
</feature>
<dbReference type="GO" id="GO:0022857">
    <property type="term" value="F:transmembrane transporter activity"/>
    <property type="evidence" value="ECO:0007669"/>
    <property type="project" value="InterPro"/>
</dbReference>
<evidence type="ECO:0000313" key="9">
    <source>
        <dbReference type="EMBL" id="STY44112.1"/>
    </source>
</evidence>
<keyword evidence="4 7" id="KW-1133">Transmembrane helix</keyword>
<evidence type="ECO:0000256" key="2">
    <source>
        <dbReference type="ARBA" id="ARBA00022475"/>
    </source>
</evidence>
<dbReference type="GO" id="GO:0005886">
    <property type="term" value="C:plasma membrane"/>
    <property type="evidence" value="ECO:0007669"/>
    <property type="project" value="UniProtKB-SubCell"/>
</dbReference>
<feature type="transmembrane region" description="Helical" evidence="7">
    <location>
        <begin position="125"/>
        <end position="144"/>
    </location>
</feature>
<evidence type="ECO:0000259" key="8">
    <source>
        <dbReference type="Pfam" id="PF06738"/>
    </source>
</evidence>
<dbReference type="PANTHER" id="PTHR34390:SF2">
    <property type="entry name" value="SUCCINATE TRANSPORTER SUBUNIT YJJP-RELATED"/>
    <property type="match status" value="1"/>
</dbReference>
<dbReference type="RefSeq" id="WP_115345850.1">
    <property type="nucleotide sequence ID" value="NZ_UGPG01000001.1"/>
</dbReference>
<dbReference type="AlphaFoldDB" id="A0A378MFH5"/>
<comment type="similarity">
    <text evidence="6">Belongs to the ThrE exporter (TC 2.A.79) family.</text>
</comment>
<comment type="subcellular location">
    <subcellularLocation>
        <location evidence="1">Cell membrane</location>
        <topology evidence="1">Multi-pass membrane protein</topology>
    </subcellularLocation>
</comment>
<reference evidence="9 10" key="1">
    <citation type="submission" date="2018-06" db="EMBL/GenBank/DDBJ databases">
        <authorList>
            <consortium name="Pathogen Informatics"/>
            <person name="Doyle S."/>
        </authorList>
    </citation>
    <scope>NUCLEOTIDE SEQUENCE [LARGE SCALE GENOMIC DNA]</scope>
    <source>
        <strain evidence="10">NCTC 10815</strain>
    </source>
</reference>
<dbReference type="InterPro" id="IPR010619">
    <property type="entry name" value="ThrE-like_N"/>
</dbReference>
<protein>
    <submittedName>
        <fullName evidence="9">Protein of uncharacterized function (DUF1212)</fullName>
    </submittedName>
</protein>
<dbReference type="PANTHER" id="PTHR34390">
    <property type="entry name" value="UPF0442 PROTEIN YJJB-RELATED"/>
    <property type="match status" value="1"/>
</dbReference>
<dbReference type="EMBL" id="UGPG01000001">
    <property type="protein sequence ID" value="STY44112.1"/>
    <property type="molecule type" value="Genomic_DNA"/>
</dbReference>
<evidence type="ECO:0000256" key="5">
    <source>
        <dbReference type="ARBA" id="ARBA00023136"/>
    </source>
</evidence>
<evidence type="ECO:0000256" key="4">
    <source>
        <dbReference type="ARBA" id="ARBA00022989"/>
    </source>
</evidence>
<feature type="transmembrane region" description="Helical" evidence="7">
    <location>
        <begin position="198"/>
        <end position="217"/>
    </location>
</feature>
<gene>
    <name evidence="9" type="ORF">NCTC10815_01431</name>
</gene>
<evidence type="ECO:0000256" key="7">
    <source>
        <dbReference type="SAM" id="Phobius"/>
    </source>
</evidence>
<keyword evidence="3 7" id="KW-0812">Transmembrane</keyword>
<dbReference type="InterPro" id="IPR050539">
    <property type="entry name" value="ThrE_Dicarb/AminoAcid_Exp"/>
</dbReference>
<feature type="transmembrane region" description="Helical" evidence="7">
    <location>
        <begin position="175"/>
        <end position="192"/>
    </location>
</feature>
<evidence type="ECO:0000313" key="10">
    <source>
        <dbReference type="Proteomes" id="UP000254879"/>
    </source>
</evidence>
<evidence type="ECO:0000256" key="1">
    <source>
        <dbReference type="ARBA" id="ARBA00004651"/>
    </source>
</evidence>
<evidence type="ECO:0000256" key="3">
    <source>
        <dbReference type="ARBA" id="ARBA00022692"/>
    </source>
</evidence>
<sequence length="255" mass="27915">MEEVVNTNKMIAAVSLLAGKLLVENGAEISRTEDTMERIIRIALNDPAKSSKYTYVTLNGIFVKLEDFGTDFLRIDNRDYDLNKITQVNQLSRDFALQHITLIELYQALKKVEAEKASIQLWKKYICTAGLSGSIVLIFGGSFVDLPASMIAGVVSFAIYLLISKLLNIPFLAEFCGTFVGGMTGYLLLHFIGIHTSLVMIGAVVPLVPGITITNAIRDIMARHYLSGMIRTVEGLAIAASLGAGIAVVYYLFII</sequence>
<keyword evidence="5 7" id="KW-0472">Membrane</keyword>
<evidence type="ECO:0000256" key="6">
    <source>
        <dbReference type="ARBA" id="ARBA00034125"/>
    </source>
</evidence>
<feature type="domain" description="Threonine/serine exporter-like N-terminal" evidence="8">
    <location>
        <begin position="15"/>
        <end position="252"/>
    </location>
</feature>